<feature type="transmembrane region" description="Helical" evidence="7">
    <location>
        <begin position="109"/>
        <end position="130"/>
    </location>
</feature>
<evidence type="ECO:0000256" key="3">
    <source>
        <dbReference type="ARBA" id="ARBA00022692"/>
    </source>
</evidence>
<feature type="transmembrane region" description="Helical" evidence="7">
    <location>
        <begin position="35"/>
        <end position="55"/>
    </location>
</feature>
<protein>
    <submittedName>
        <fullName evidence="8">Uncharacterized protein</fullName>
    </submittedName>
</protein>
<keyword evidence="5 7" id="KW-1133">Transmembrane helix</keyword>
<evidence type="ECO:0000313" key="9">
    <source>
        <dbReference type="Proteomes" id="UP000689195"/>
    </source>
</evidence>
<dbReference type="PANTHER" id="PTHR10778:SF10">
    <property type="entry name" value="SOLUTE CARRIER FAMILY 35 MEMBER B1"/>
    <property type="match status" value="1"/>
</dbReference>
<proteinExistence type="predicted"/>
<evidence type="ECO:0000256" key="1">
    <source>
        <dbReference type="ARBA" id="ARBA00004477"/>
    </source>
</evidence>
<evidence type="ECO:0000256" key="5">
    <source>
        <dbReference type="ARBA" id="ARBA00022989"/>
    </source>
</evidence>
<dbReference type="GO" id="GO:0005789">
    <property type="term" value="C:endoplasmic reticulum membrane"/>
    <property type="evidence" value="ECO:0007669"/>
    <property type="project" value="UniProtKB-SubCell"/>
</dbReference>
<feature type="transmembrane region" description="Helical" evidence="7">
    <location>
        <begin position="75"/>
        <end position="97"/>
    </location>
</feature>
<dbReference type="InterPro" id="IPR013657">
    <property type="entry name" value="SCL35B1-4/HUT1"/>
</dbReference>
<keyword evidence="9" id="KW-1185">Reference proteome</keyword>
<sequence length="175" mass="20602">MFFKYEISGYDYIYQKYQQGFNQNQHVSRMIRKELQLLIAVGGIYFCYFKVGLIQEDLFKSNFGTMDFPSPKFEFSSVLIFLQMLIYNLLCMTMIFRNKIKFVCTIKEGAYLGLLNFSSMIGALTALQYVSFPLQALVKSCKYLFMIIIIEFCLCQQQDWCQEIKNSQSSKYFVV</sequence>
<evidence type="ECO:0000256" key="4">
    <source>
        <dbReference type="ARBA" id="ARBA00022824"/>
    </source>
</evidence>
<keyword evidence="6 7" id="KW-0472">Membrane</keyword>
<dbReference type="GO" id="GO:0005460">
    <property type="term" value="F:UDP-glucose transmembrane transporter activity"/>
    <property type="evidence" value="ECO:0007669"/>
    <property type="project" value="TreeGrafter"/>
</dbReference>
<gene>
    <name evidence="8" type="ORF">PPENT_87.1.T1570097</name>
</gene>
<dbReference type="OrthoDB" id="312226at2759"/>
<keyword evidence="2" id="KW-0813">Transport</keyword>
<reference evidence="8" key="1">
    <citation type="submission" date="2021-01" db="EMBL/GenBank/DDBJ databases">
        <authorList>
            <consortium name="Genoscope - CEA"/>
            <person name="William W."/>
        </authorList>
    </citation>
    <scope>NUCLEOTIDE SEQUENCE</scope>
</reference>
<evidence type="ECO:0000256" key="7">
    <source>
        <dbReference type="SAM" id="Phobius"/>
    </source>
</evidence>
<name>A0A8S1Y7P2_9CILI</name>
<accession>A0A8S1Y7P2</accession>
<dbReference type="GO" id="GO:0000139">
    <property type="term" value="C:Golgi membrane"/>
    <property type="evidence" value="ECO:0007669"/>
    <property type="project" value="TreeGrafter"/>
</dbReference>
<comment type="subcellular location">
    <subcellularLocation>
        <location evidence="1">Endoplasmic reticulum membrane</location>
        <topology evidence="1">Multi-pass membrane protein</topology>
    </subcellularLocation>
</comment>
<dbReference type="GO" id="GO:0005459">
    <property type="term" value="F:UDP-galactose transmembrane transporter activity"/>
    <property type="evidence" value="ECO:0007669"/>
    <property type="project" value="TreeGrafter"/>
</dbReference>
<dbReference type="PANTHER" id="PTHR10778">
    <property type="entry name" value="SOLUTE CARRIER FAMILY 35 MEMBER B"/>
    <property type="match status" value="1"/>
</dbReference>
<comment type="caution">
    <text evidence="8">The sequence shown here is derived from an EMBL/GenBank/DDBJ whole genome shotgun (WGS) entry which is preliminary data.</text>
</comment>
<dbReference type="AlphaFoldDB" id="A0A8S1Y7P2"/>
<evidence type="ECO:0000256" key="6">
    <source>
        <dbReference type="ARBA" id="ARBA00023136"/>
    </source>
</evidence>
<dbReference type="Proteomes" id="UP000689195">
    <property type="component" value="Unassembled WGS sequence"/>
</dbReference>
<keyword evidence="4" id="KW-0256">Endoplasmic reticulum</keyword>
<evidence type="ECO:0000256" key="2">
    <source>
        <dbReference type="ARBA" id="ARBA00022448"/>
    </source>
</evidence>
<dbReference type="EMBL" id="CAJJDO010000157">
    <property type="protein sequence ID" value="CAD8210075.1"/>
    <property type="molecule type" value="Genomic_DNA"/>
</dbReference>
<organism evidence="8 9">
    <name type="scientific">Paramecium pentaurelia</name>
    <dbReference type="NCBI Taxonomy" id="43138"/>
    <lineage>
        <taxon>Eukaryota</taxon>
        <taxon>Sar</taxon>
        <taxon>Alveolata</taxon>
        <taxon>Ciliophora</taxon>
        <taxon>Intramacronucleata</taxon>
        <taxon>Oligohymenophorea</taxon>
        <taxon>Peniculida</taxon>
        <taxon>Parameciidae</taxon>
        <taxon>Paramecium</taxon>
    </lineage>
</organism>
<evidence type="ECO:0000313" key="8">
    <source>
        <dbReference type="EMBL" id="CAD8210075.1"/>
    </source>
</evidence>
<keyword evidence="3 7" id="KW-0812">Transmembrane</keyword>